<reference evidence="2" key="2">
    <citation type="submission" date="2022-01" db="EMBL/GenBank/DDBJ databases">
        <authorList>
            <person name="Yamashiro T."/>
            <person name="Shiraishi A."/>
            <person name="Satake H."/>
            <person name="Nakayama K."/>
        </authorList>
    </citation>
    <scope>NUCLEOTIDE SEQUENCE</scope>
</reference>
<feature type="compositionally biased region" description="Polar residues" evidence="1">
    <location>
        <begin position="423"/>
        <end position="433"/>
    </location>
</feature>
<proteinExistence type="predicted"/>
<gene>
    <name evidence="2" type="ORF">Tco_0654845</name>
</gene>
<name>A0ABQ4X5F8_9ASTR</name>
<reference evidence="2" key="1">
    <citation type="journal article" date="2022" name="Int. J. Mol. Sci.">
        <title>Draft Genome of Tanacetum Coccineum: Genomic Comparison of Closely Related Tanacetum-Family Plants.</title>
        <authorList>
            <person name="Yamashiro T."/>
            <person name="Shiraishi A."/>
            <person name="Nakayama K."/>
            <person name="Satake H."/>
        </authorList>
    </citation>
    <scope>NUCLEOTIDE SEQUENCE</scope>
</reference>
<evidence type="ECO:0000313" key="3">
    <source>
        <dbReference type="Proteomes" id="UP001151760"/>
    </source>
</evidence>
<evidence type="ECO:0000313" key="2">
    <source>
        <dbReference type="EMBL" id="GJS60061.1"/>
    </source>
</evidence>
<sequence length="446" mass="50938">MECKVDTLMKDVISLMGSSEGIFRLTTNEMCQPPTEPSLQEEFEHIVMNFIYDQEERIKQLKNYMQDITDEFMEFSLEVVLSVKERIKENESKPRKIKKITKYPDTKVLENSSKHNFSENLEKKMFPTPASHLCAMSKRARSTKGHASSSHNETIEEKVCKFRLNSSPTRVLHGHSLTPSTPTLSPDHNGLTFSKSTSLFSASLLANSLPSLMPPLIDMTLYTRASSLGWEEWKGKFTFLSLDGELVYTPRGSPERYNVRNTKVKSIRNPRIRLAYSCLTMTITGRKETTHRVTKIDLFYLYCIFRDGIVCNIPYWLTKYLKSIREKSVIFRGMFVIRMARSFSLLTNELVREGGGDDEEGDGEGGNEGIRFSADNYHNMSQGTDKAKITRKWSKPDKHGHGNKRAHKEPEVFYKKVKKSAVVNPQSTLGQSHNKTKIPKLPNSPS</sequence>
<feature type="compositionally biased region" description="Acidic residues" evidence="1">
    <location>
        <begin position="356"/>
        <end position="365"/>
    </location>
</feature>
<feature type="region of interest" description="Disordered" evidence="1">
    <location>
        <begin position="354"/>
        <end position="446"/>
    </location>
</feature>
<dbReference type="Proteomes" id="UP001151760">
    <property type="component" value="Unassembled WGS sequence"/>
</dbReference>
<keyword evidence="3" id="KW-1185">Reference proteome</keyword>
<protein>
    <submittedName>
        <fullName evidence="2">Uncharacterized protein</fullName>
    </submittedName>
</protein>
<dbReference type="EMBL" id="BQNB010009196">
    <property type="protein sequence ID" value="GJS60061.1"/>
    <property type="molecule type" value="Genomic_DNA"/>
</dbReference>
<comment type="caution">
    <text evidence="2">The sequence shown here is derived from an EMBL/GenBank/DDBJ whole genome shotgun (WGS) entry which is preliminary data.</text>
</comment>
<organism evidence="2 3">
    <name type="scientific">Tanacetum coccineum</name>
    <dbReference type="NCBI Taxonomy" id="301880"/>
    <lineage>
        <taxon>Eukaryota</taxon>
        <taxon>Viridiplantae</taxon>
        <taxon>Streptophyta</taxon>
        <taxon>Embryophyta</taxon>
        <taxon>Tracheophyta</taxon>
        <taxon>Spermatophyta</taxon>
        <taxon>Magnoliopsida</taxon>
        <taxon>eudicotyledons</taxon>
        <taxon>Gunneridae</taxon>
        <taxon>Pentapetalae</taxon>
        <taxon>asterids</taxon>
        <taxon>campanulids</taxon>
        <taxon>Asterales</taxon>
        <taxon>Asteraceae</taxon>
        <taxon>Asteroideae</taxon>
        <taxon>Anthemideae</taxon>
        <taxon>Anthemidinae</taxon>
        <taxon>Tanacetum</taxon>
    </lineage>
</organism>
<evidence type="ECO:0000256" key="1">
    <source>
        <dbReference type="SAM" id="MobiDB-lite"/>
    </source>
</evidence>
<accession>A0ABQ4X5F8</accession>